<evidence type="ECO:0000313" key="3">
    <source>
        <dbReference type="Proteomes" id="UP001144673"/>
    </source>
</evidence>
<dbReference type="KEGG" id="amus:LMH87_003838"/>
<proteinExistence type="predicted"/>
<dbReference type="GeneID" id="80890997"/>
<reference evidence="2" key="1">
    <citation type="journal article" date="2023" name="Access Microbiol">
        <title>De-novo genome assembly for Akanthomyces muscarius, a biocontrol agent of insect agricultural pests.</title>
        <authorList>
            <person name="Erdos Z."/>
            <person name="Studholme D.J."/>
            <person name="Raymond B."/>
            <person name="Sharma M."/>
        </authorList>
    </citation>
    <scope>NUCLEOTIDE SEQUENCE</scope>
    <source>
        <strain evidence="2">Ve6</strain>
    </source>
</reference>
<keyword evidence="3" id="KW-1185">Reference proteome</keyword>
<name>A0A9W8UH14_AKAMU</name>
<dbReference type="Proteomes" id="UP001144673">
    <property type="component" value="Chromosome 2"/>
</dbReference>
<evidence type="ECO:0000256" key="1">
    <source>
        <dbReference type="SAM" id="MobiDB-lite"/>
    </source>
</evidence>
<feature type="region of interest" description="Disordered" evidence="1">
    <location>
        <begin position="18"/>
        <end position="40"/>
    </location>
</feature>
<evidence type="ECO:0000313" key="2">
    <source>
        <dbReference type="EMBL" id="KAJ4144973.1"/>
    </source>
</evidence>
<sequence length="106" mass="11885">MGDERCSILDDGVMSLTESDRNRSKQSLNSLRERPGLYTTAEPFPNPSCYCEKYDPKQLGKENKHSKILQTAELISMLSPACLPCHFADWCTCAATNAMQLQLWPG</sequence>
<accession>A0A9W8UH14</accession>
<gene>
    <name evidence="2" type="ORF">LMH87_003838</name>
</gene>
<dbReference type="AlphaFoldDB" id="A0A9W8UH14"/>
<dbReference type="RefSeq" id="XP_056048643.1">
    <property type="nucleotide sequence ID" value="XM_056194969.1"/>
</dbReference>
<dbReference type="EMBL" id="JAJHUN010000011">
    <property type="protein sequence ID" value="KAJ4144973.1"/>
    <property type="molecule type" value="Genomic_DNA"/>
</dbReference>
<comment type="caution">
    <text evidence="2">The sequence shown here is derived from an EMBL/GenBank/DDBJ whole genome shotgun (WGS) entry which is preliminary data.</text>
</comment>
<protein>
    <submittedName>
        <fullName evidence="2">Uncharacterized protein</fullName>
    </submittedName>
</protein>
<organism evidence="2 3">
    <name type="scientific">Akanthomyces muscarius</name>
    <name type="common">Entomopathogenic fungus</name>
    <name type="synonym">Lecanicillium muscarium</name>
    <dbReference type="NCBI Taxonomy" id="2231603"/>
    <lineage>
        <taxon>Eukaryota</taxon>
        <taxon>Fungi</taxon>
        <taxon>Dikarya</taxon>
        <taxon>Ascomycota</taxon>
        <taxon>Pezizomycotina</taxon>
        <taxon>Sordariomycetes</taxon>
        <taxon>Hypocreomycetidae</taxon>
        <taxon>Hypocreales</taxon>
        <taxon>Cordycipitaceae</taxon>
        <taxon>Akanthomyces</taxon>
    </lineage>
</organism>